<protein>
    <recommendedName>
        <fullName evidence="4">histidinol-phosphatase</fullName>
        <ecNumber evidence="4">3.1.3.15</ecNumber>
    </recommendedName>
    <alternativeName>
        <fullName evidence="10">Histidinol-phosphate phosphatase</fullName>
    </alternativeName>
</protein>
<dbReference type="CDD" id="cd01641">
    <property type="entry name" value="Bacterial_IMPase_like_1"/>
    <property type="match status" value="1"/>
</dbReference>
<dbReference type="GO" id="GO:0004401">
    <property type="term" value="F:histidinol-phosphatase activity"/>
    <property type="evidence" value="ECO:0007669"/>
    <property type="project" value="UniProtKB-EC"/>
</dbReference>
<dbReference type="InterPro" id="IPR000760">
    <property type="entry name" value="Inositol_monophosphatase-like"/>
</dbReference>
<comment type="cofactor">
    <cofactor evidence="1 12">
        <name>Mg(2+)</name>
        <dbReference type="ChEBI" id="CHEBI:18420"/>
    </cofactor>
</comment>
<dbReference type="Gene3D" id="3.40.190.80">
    <property type="match status" value="1"/>
</dbReference>
<dbReference type="RefSeq" id="XP_002946076.1">
    <property type="nucleotide sequence ID" value="XM_002946030.1"/>
</dbReference>
<dbReference type="InParanoid" id="D8THH4"/>
<dbReference type="SUPFAM" id="SSF56655">
    <property type="entry name" value="Carbohydrate phosphatase"/>
    <property type="match status" value="1"/>
</dbReference>
<dbReference type="GO" id="GO:0046872">
    <property type="term" value="F:metal ion binding"/>
    <property type="evidence" value="ECO:0007669"/>
    <property type="project" value="UniProtKB-KW"/>
</dbReference>
<dbReference type="InterPro" id="IPR051090">
    <property type="entry name" value="Inositol_monoP_superfamily"/>
</dbReference>
<dbReference type="Proteomes" id="UP000001058">
    <property type="component" value="Unassembled WGS sequence"/>
</dbReference>
<evidence type="ECO:0000313" key="13">
    <source>
        <dbReference type="EMBL" id="EFJ53071.1"/>
    </source>
</evidence>
<keyword evidence="7" id="KW-0378">Hydrolase</keyword>
<dbReference type="Gene3D" id="3.30.540.10">
    <property type="entry name" value="Fructose-1,6-Bisphosphatase, subunit A, domain 1"/>
    <property type="match status" value="1"/>
</dbReference>
<organism evidence="14">
    <name type="scientific">Volvox carteri f. nagariensis</name>
    <dbReference type="NCBI Taxonomy" id="3068"/>
    <lineage>
        <taxon>Eukaryota</taxon>
        <taxon>Viridiplantae</taxon>
        <taxon>Chlorophyta</taxon>
        <taxon>core chlorophytes</taxon>
        <taxon>Chlorophyceae</taxon>
        <taxon>CS clade</taxon>
        <taxon>Chlamydomonadales</taxon>
        <taxon>Volvocaceae</taxon>
        <taxon>Volvox</taxon>
    </lineage>
</organism>
<comment type="pathway">
    <text evidence="2">Amino-acid biosynthesis; L-histidine biosynthesis; L-histidine from 5-phospho-alpha-D-ribose 1-diphosphate: step 8/9.</text>
</comment>
<keyword evidence="14" id="KW-1185">Reference proteome</keyword>
<dbReference type="GO" id="GO:0000105">
    <property type="term" value="P:L-histidine biosynthetic process"/>
    <property type="evidence" value="ECO:0007669"/>
    <property type="project" value="UniProtKB-UniPathway"/>
</dbReference>
<comment type="catalytic activity">
    <reaction evidence="11">
        <text>L-histidinol phosphate + H2O = L-histidinol + phosphate</text>
        <dbReference type="Rhea" id="RHEA:14465"/>
        <dbReference type="ChEBI" id="CHEBI:15377"/>
        <dbReference type="ChEBI" id="CHEBI:43474"/>
        <dbReference type="ChEBI" id="CHEBI:57699"/>
        <dbReference type="ChEBI" id="CHEBI:57980"/>
        <dbReference type="EC" id="3.1.3.15"/>
    </reaction>
</comment>
<dbReference type="STRING" id="3068.D8THH4"/>
<dbReference type="GeneID" id="9622011"/>
<feature type="binding site" evidence="12">
    <location>
        <position position="105"/>
    </location>
    <ligand>
        <name>Mg(2+)</name>
        <dbReference type="ChEBI" id="CHEBI:18420"/>
        <label>1</label>
        <note>catalytic</note>
    </ligand>
</feature>
<feature type="binding site" evidence="12">
    <location>
        <position position="124"/>
    </location>
    <ligand>
        <name>Mg(2+)</name>
        <dbReference type="ChEBI" id="CHEBI:18420"/>
        <label>1</label>
        <note>catalytic</note>
    </ligand>
</feature>
<keyword evidence="5" id="KW-0028">Amino-acid biosynthesis</keyword>
<dbReference type="InterPro" id="IPR011809">
    <property type="entry name" value="His_9_proposed"/>
</dbReference>
<keyword evidence="9" id="KW-0368">Histidine biosynthesis</keyword>
<comment type="similarity">
    <text evidence="3">Belongs to the inositol monophosphatase superfamily.</text>
</comment>
<feature type="binding site" evidence="12">
    <location>
        <position position="126"/>
    </location>
    <ligand>
        <name>Mg(2+)</name>
        <dbReference type="ChEBI" id="CHEBI:18420"/>
        <label>1</label>
        <note>catalytic</note>
    </ligand>
</feature>
<evidence type="ECO:0000256" key="8">
    <source>
        <dbReference type="ARBA" id="ARBA00022842"/>
    </source>
</evidence>
<dbReference type="KEGG" id="vcn:VOLCADRAFT_109540"/>
<evidence type="ECO:0000313" key="14">
    <source>
        <dbReference type="Proteomes" id="UP000001058"/>
    </source>
</evidence>
<dbReference type="EC" id="3.1.3.15" evidence="4"/>
<dbReference type="PANTHER" id="PTHR43200:SF6">
    <property type="entry name" value="3'(2'),5'-BISPHOSPHATE NUCLEOTIDASE"/>
    <property type="match status" value="1"/>
</dbReference>
<keyword evidence="8 12" id="KW-0460">Magnesium</keyword>
<keyword evidence="6 12" id="KW-0479">Metal-binding</keyword>
<name>D8THH4_VOLCA</name>
<dbReference type="FunFam" id="3.30.540.10:FF:000021">
    <property type="entry name" value="Inositol monophosphatase"/>
    <property type="match status" value="1"/>
</dbReference>
<feature type="binding site" evidence="12">
    <location>
        <position position="248"/>
    </location>
    <ligand>
        <name>Mg(2+)</name>
        <dbReference type="ChEBI" id="CHEBI:18420"/>
        <label>1</label>
        <note>catalytic</note>
    </ligand>
</feature>
<dbReference type="UniPathway" id="UPA00031">
    <property type="reaction ID" value="UER00013"/>
</dbReference>
<proteinExistence type="inferred from homology"/>
<accession>D8THH4</accession>
<dbReference type="FunFam" id="3.40.190.80:FF:000013">
    <property type="entry name" value="Inositol monophosphatase"/>
    <property type="match status" value="1"/>
</dbReference>
<reference evidence="13 14" key="1">
    <citation type="journal article" date="2010" name="Science">
        <title>Genomic analysis of organismal complexity in the multicellular green alga Volvox carteri.</title>
        <authorList>
            <person name="Prochnik S.E."/>
            <person name="Umen J."/>
            <person name="Nedelcu A.M."/>
            <person name="Hallmann A."/>
            <person name="Miller S.M."/>
            <person name="Nishii I."/>
            <person name="Ferris P."/>
            <person name="Kuo A."/>
            <person name="Mitros T."/>
            <person name="Fritz-Laylin L.K."/>
            <person name="Hellsten U."/>
            <person name="Chapman J."/>
            <person name="Simakov O."/>
            <person name="Rensing S.A."/>
            <person name="Terry A."/>
            <person name="Pangilinan J."/>
            <person name="Kapitonov V."/>
            <person name="Jurka J."/>
            <person name="Salamov A."/>
            <person name="Shapiro H."/>
            <person name="Schmutz J."/>
            <person name="Grimwood J."/>
            <person name="Lindquist E."/>
            <person name="Lucas S."/>
            <person name="Grigoriev I.V."/>
            <person name="Schmitt R."/>
            <person name="Kirk D."/>
            <person name="Rokhsar D.S."/>
        </authorList>
    </citation>
    <scope>NUCLEOTIDE SEQUENCE [LARGE SCALE GENOMIC DNA]</scope>
    <source>
        <strain evidence="14">f. Nagariensis / Eve</strain>
    </source>
</reference>
<evidence type="ECO:0000256" key="3">
    <source>
        <dbReference type="ARBA" id="ARBA00009759"/>
    </source>
</evidence>
<dbReference type="FunCoup" id="D8THH4">
    <property type="interactions" value="146"/>
</dbReference>
<dbReference type="PROSITE" id="PS00629">
    <property type="entry name" value="IMP_1"/>
    <property type="match status" value="1"/>
</dbReference>
<dbReference type="PANTHER" id="PTHR43200">
    <property type="entry name" value="PHOSPHATASE"/>
    <property type="match status" value="1"/>
</dbReference>
<gene>
    <name evidence="13" type="ORF">VOLCADRAFT_109540</name>
</gene>
<evidence type="ECO:0000256" key="6">
    <source>
        <dbReference type="ARBA" id="ARBA00022723"/>
    </source>
</evidence>
<evidence type="ECO:0000256" key="11">
    <source>
        <dbReference type="ARBA" id="ARBA00049158"/>
    </source>
</evidence>
<dbReference type="OrthoDB" id="10254945at2759"/>
<evidence type="ECO:0000256" key="5">
    <source>
        <dbReference type="ARBA" id="ARBA00022605"/>
    </source>
</evidence>
<feature type="binding site" evidence="12">
    <location>
        <position position="127"/>
    </location>
    <ligand>
        <name>Mg(2+)</name>
        <dbReference type="ChEBI" id="CHEBI:18420"/>
        <label>1</label>
        <note>catalytic</note>
    </ligand>
</feature>
<dbReference type="EMBL" id="GL378323">
    <property type="protein sequence ID" value="EFJ53071.1"/>
    <property type="molecule type" value="Genomic_DNA"/>
</dbReference>
<dbReference type="InterPro" id="IPR020583">
    <property type="entry name" value="Inositol_monoP_metal-BS"/>
</dbReference>
<dbReference type="PRINTS" id="PR00377">
    <property type="entry name" value="IMPHPHTASES"/>
</dbReference>
<evidence type="ECO:0000256" key="4">
    <source>
        <dbReference type="ARBA" id="ARBA00013085"/>
    </source>
</evidence>
<evidence type="ECO:0000256" key="9">
    <source>
        <dbReference type="ARBA" id="ARBA00023102"/>
    </source>
</evidence>
<dbReference type="eggNOG" id="KOG2951">
    <property type="taxonomic scope" value="Eukaryota"/>
</dbReference>
<evidence type="ECO:0000256" key="2">
    <source>
        <dbReference type="ARBA" id="ARBA00004970"/>
    </source>
</evidence>
<sequence>MRANLQPRGCRATADRSLWRSQRLRVSVRPAASMQLPSDFRDAYVDLAHQLADAASQVTRKYFRTSFDVESKGDASPVTIADRQAEIIMREIIERTVPEHGIFGEEHGLKFGSGAGSKYMWVLDPIDGTKSFITGKPLFGTLISLVYEGSPILGIIDQPITKERWVGVAGRSTFLNGQVLKTRPCPDVKLAYLYATTPHMFSGDNEKAFNRLRDKVRIPMYGCDCYAYGLLAAGHCDLVVEADLKPYDYMALVPIVQGAGGVMTDWRGRPLVWQPAPGSTDLKAGWPGEVCAAGDAALHRQALELLDWQH</sequence>
<dbReference type="NCBIfam" id="TIGR02067">
    <property type="entry name" value="his_9_HisN"/>
    <property type="match status" value="1"/>
</dbReference>
<evidence type="ECO:0000256" key="1">
    <source>
        <dbReference type="ARBA" id="ARBA00001946"/>
    </source>
</evidence>
<evidence type="ECO:0000256" key="10">
    <source>
        <dbReference type="ARBA" id="ARBA00033209"/>
    </source>
</evidence>
<evidence type="ECO:0000256" key="12">
    <source>
        <dbReference type="PIRSR" id="PIRSR600760-2"/>
    </source>
</evidence>
<dbReference type="Pfam" id="PF00459">
    <property type="entry name" value="Inositol_P"/>
    <property type="match status" value="1"/>
</dbReference>
<dbReference type="AlphaFoldDB" id="D8THH4"/>
<evidence type="ECO:0000256" key="7">
    <source>
        <dbReference type="ARBA" id="ARBA00022801"/>
    </source>
</evidence>